<name>E6VQW5_PSEA9</name>
<dbReference type="InterPro" id="IPR013830">
    <property type="entry name" value="SGNH_hydro"/>
</dbReference>
<dbReference type="Proteomes" id="UP000002191">
    <property type="component" value="Chromosome"/>
</dbReference>
<dbReference type="HOGENOM" id="CLU_051180_1_1_7"/>
<keyword evidence="3" id="KW-1185">Reference proteome</keyword>
<dbReference type="RefSeq" id="WP_013514859.1">
    <property type="nucleotide sequence ID" value="NC_014844.1"/>
</dbReference>
<reference evidence="2 3" key="2">
    <citation type="journal article" date="2014" name="Genome Announc.">
        <title>Complete Genome Sequence of the Subsurface, Mesophilic Sulfate-Reducing Bacterium Desulfovibrio aespoeensis Aspo-2.</title>
        <authorList>
            <person name="Pedersen K."/>
            <person name="Bengtsson A."/>
            <person name="Edlund J."/>
            <person name="Rabe L."/>
            <person name="Hazen T."/>
            <person name="Chakraborty R."/>
            <person name="Goodwin L."/>
            <person name="Shapiro N."/>
        </authorList>
    </citation>
    <scope>NUCLEOTIDE SEQUENCE [LARGE SCALE GENOMIC DNA]</scope>
    <source>
        <strain evidence="3">ATCC 700646 / DSM 10631 / Aspo-2</strain>
    </source>
</reference>
<organism evidence="2 3">
    <name type="scientific">Pseudodesulfovibrio aespoeensis (strain ATCC 700646 / DSM 10631 / Aspo-2)</name>
    <name type="common">Desulfovibrio aespoeensis</name>
    <dbReference type="NCBI Taxonomy" id="643562"/>
    <lineage>
        <taxon>Bacteria</taxon>
        <taxon>Pseudomonadati</taxon>
        <taxon>Thermodesulfobacteriota</taxon>
        <taxon>Desulfovibrionia</taxon>
        <taxon>Desulfovibrionales</taxon>
        <taxon>Desulfovibrionaceae</taxon>
    </lineage>
</organism>
<dbReference type="KEGG" id="das:Daes_1936"/>
<dbReference type="AlphaFoldDB" id="E6VQW5"/>
<evidence type="ECO:0000313" key="2">
    <source>
        <dbReference type="EMBL" id="ADU62945.1"/>
    </source>
</evidence>
<dbReference type="InterPro" id="IPR036514">
    <property type="entry name" value="SGNH_hydro_sf"/>
</dbReference>
<dbReference type="SUPFAM" id="SSF52266">
    <property type="entry name" value="SGNH hydrolase"/>
    <property type="match status" value="1"/>
</dbReference>
<dbReference type="PANTHER" id="PTHR30383:SF24">
    <property type="entry name" value="THIOESTERASE 1_PROTEASE 1_LYSOPHOSPHOLIPASE L1"/>
    <property type="match status" value="1"/>
</dbReference>
<dbReference type="Pfam" id="PF13472">
    <property type="entry name" value="Lipase_GDSL_2"/>
    <property type="match status" value="1"/>
</dbReference>
<dbReference type="OrthoDB" id="9786188at2"/>
<proteinExistence type="predicted"/>
<dbReference type="PANTHER" id="PTHR30383">
    <property type="entry name" value="THIOESTERASE 1/PROTEASE 1/LYSOPHOSPHOLIPASE L1"/>
    <property type="match status" value="1"/>
</dbReference>
<protein>
    <submittedName>
        <fullName evidence="2">Lipolytic protein G-D-S-L family</fullName>
    </submittedName>
</protein>
<dbReference type="EMBL" id="CP002431">
    <property type="protein sequence ID" value="ADU62945.1"/>
    <property type="molecule type" value="Genomic_DNA"/>
</dbReference>
<dbReference type="eggNOG" id="COG2755">
    <property type="taxonomic scope" value="Bacteria"/>
</dbReference>
<evidence type="ECO:0000313" key="3">
    <source>
        <dbReference type="Proteomes" id="UP000002191"/>
    </source>
</evidence>
<accession>E6VQW5</accession>
<dbReference type="STRING" id="643562.Daes_1936"/>
<sequence>MTSPVRIACFGDSLTEGYGLRPGQALPAVLERLLDEEGMRTRCLNFGVSGDTASDGLRRIDTVLKAVPDAAVVAFGANDCFQGDPVPLVRATLGRIIKTLLDRSIPVLLVGITAALNPDAEYRRAFYPIFTSLAAEHGLDLFPDILVSYSGNPALTLPDGLHPSASGVEAIARDLLPQVRQLALSAR</sequence>
<dbReference type="Gene3D" id="3.40.50.1110">
    <property type="entry name" value="SGNH hydrolase"/>
    <property type="match status" value="1"/>
</dbReference>
<feature type="domain" description="SGNH hydrolase-type esterase" evidence="1">
    <location>
        <begin position="9"/>
        <end position="169"/>
    </location>
</feature>
<dbReference type="GO" id="GO:0004622">
    <property type="term" value="F:phosphatidylcholine lysophospholipase activity"/>
    <property type="evidence" value="ECO:0007669"/>
    <property type="project" value="TreeGrafter"/>
</dbReference>
<dbReference type="CDD" id="cd01822">
    <property type="entry name" value="Lysophospholipase_L1_like"/>
    <property type="match status" value="1"/>
</dbReference>
<evidence type="ECO:0000259" key="1">
    <source>
        <dbReference type="Pfam" id="PF13472"/>
    </source>
</evidence>
<reference evidence="3" key="1">
    <citation type="submission" date="2010-12" db="EMBL/GenBank/DDBJ databases">
        <title>Complete sequence of Desulfovibrio aespoeensis Aspo-2.</title>
        <authorList>
            <consortium name="US DOE Joint Genome Institute"/>
            <person name="Lucas S."/>
            <person name="Copeland A."/>
            <person name="Lapidus A."/>
            <person name="Cheng J.-F."/>
            <person name="Goodwin L."/>
            <person name="Pitluck S."/>
            <person name="Chertkov O."/>
            <person name="Misra M."/>
            <person name="Detter J.C."/>
            <person name="Han C."/>
            <person name="Tapia R."/>
            <person name="Land M."/>
            <person name="Hauser L."/>
            <person name="Kyrpides N."/>
            <person name="Ivanova N."/>
            <person name="Ovchinnikova G."/>
            <person name="Pedersen K."/>
            <person name="Jagevall S."/>
            <person name="Hazen T."/>
            <person name="Woyke T."/>
        </authorList>
    </citation>
    <scope>NUCLEOTIDE SEQUENCE [LARGE SCALE GENOMIC DNA]</scope>
    <source>
        <strain evidence="3">ATCC 700646 / DSM 10631 / Aspo-2</strain>
    </source>
</reference>
<dbReference type="InterPro" id="IPR051532">
    <property type="entry name" value="Ester_Hydrolysis_Enzymes"/>
</dbReference>
<gene>
    <name evidence="2" type="ordered locus">Daes_1936</name>
</gene>